<proteinExistence type="predicted"/>
<dbReference type="Proteomes" id="UP000324800">
    <property type="component" value="Unassembled WGS sequence"/>
</dbReference>
<reference evidence="2 3" key="1">
    <citation type="submission" date="2019-03" db="EMBL/GenBank/DDBJ databases">
        <title>Single cell metagenomics reveals metabolic interactions within the superorganism composed of flagellate Streblomastix strix and complex community of Bacteroidetes bacteria on its surface.</title>
        <authorList>
            <person name="Treitli S.C."/>
            <person name="Kolisko M."/>
            <person name="Husnik F."/>
            <person name="Keeling P."/>
            <person name="Hampl V."/>
        </authorList>
    </citation>
    <scope>NUCLEOTIDE SEQUENCE [LARGE SCALE GENOMIC DNA]</scope>
    <source>
        <strain evidence="2">ST1C</strain>
    </source>
</reference>
<dbReference type="EMBL" id="SNRW01001747">
    <property type="protein sequence ID" value="KAA6395189.1"/>
    <property type="molecule type" value="Genomic_DNA"/>
</dbReference>
<feature type="region of interest" description="Disordered" evidence="1">
    <location>
        <begin position="44"/>
        <end position="68"/>
    </location>
</feature>
<feature type="non-terminal residue" evidence="2">
    <location>
        <position position="263"/>
    </location>
</feature>
<dbReference type="AlphaFoldDB" id="A0A5J4WLI4"/>
<sequence length="263" mass="31629">MTSAYNRNQLVDVVKKPHGYSADLKNRVKAAVKQRKKEIKQQNQLLEKQRLENEQKQNAQHRRREQEARENFENLHQFVQRKDFDNLQQQRELQEYKDEYQRRMFAEEARENFENLRTFRLLDEEIAEEIRKLDYKNFREIDFEDADALMLTEPFNQSGGYRKSCQKVRYDEDGIREVTYDIRYPHNNILNALNPESLIDSQEKLEKFIQYLPAKIIENQERAVEDTHTRFVAIVSMVIVVYRERPGGAAPAELQKYIQRQEV</sequence>
<organism evidence="2 3">
    <name type="scientific">Streblomastix strix</name>
    <dbReference type="NCBI Taxonomy" id="222440"/>
    <lineage>
        <taxon>Eukaryota</taxon>
        <taxon>Metamonada</taxon>
        <taxon>Preaxostyla</taxon>
        <taxon>Oxymonadida</taxon>
        <taxon>Streblomastigidae</taxon>
        <taxon>Streblomastix</taxon>
    </lineage>
</organism>
<evidence type="ECO:0000313" key="3">
    <source>
        <dbReference type="Proteomes" id="UP000324800"/>
    </source>
</evidence>
<comment type="caution">
    <text evidence="2">The sequence shown here is derived from an EMBL/GenBank/DDBJ whole genome shotgun (WGS) entry which is preliminary data.</text>
</comment>
<evidence type="ECO:0000256" key="1">
    <source>
        <dbReference type="SAM" id="MobiDB-lite"/>
    </source>
</evidence>
<name>A0A5J4WLI4_9EUKA</name>
<accession>A0A5J4WLI4</accession>
<gene>
    <name evidence="2" type="ORF">EZS28_009278</name>
</gene>
<evidence type="ECO:0000313" key="2">
    <source>
        <dbReference type="EMBL" id="KAA6395189.1"/>
    </source>
</evidence>
<protein>
    <submittedName>
        <fullName evidence="2">Uncharacterized protein</fullName>
    </submittedName>
</protein>